<accession>A0A0D2AUC5</accession>
<dbReference type="EMBL" id="KN847501">
    <property type="protein sequence ID" value="KIW10065.1"/>
    <property type="molecule type" value="Genomic_DNA"/>
</dbReference>
<feature type="region of interest" description="Disordered" evidence="1">
    <location>
        <begin position="560"/>
        <end position="651"/>
    </location>
</feature>
<keyword evidence="3" id="KW-1185">Reference proteome</keyword>
<feature type="compositionally biased region" description="Acidic residues" evidence="1">
    <location>
        <begin position="356"/>
        <end position="369"/>
    </location>
</feature>
<dbReference type="HOGENOM" id="CLU_342896_0_0_1"/>
<organism evidence="2 3">
    <name type="scientific">Exophiala spinifera</name>
    <dbReference type="NCBI Taxonomy" id="91928"/>
    <lineage>
        <taxon>Eukaryota</taxon>
        <taxon>Fungi</taxon>
        <taxon>Dikarya</taxon>
        <taxon>Ascomycota</taxon>
        <taxon>Pezizomycotina</taxon>
        <taxon>Eurotiomycetes</taxon>
        <taxon>Chaetothyriomycetidae</taxon>
        <taxon>Chaetothyriales</taxon>
        <taxon>Herpotrichiellaceae</taxon>
        <taxon>Exophiala</taxon>
    </lineage>
</organism>
<feature type="region of interest" description="Disordered" evidence="1">
    <location>
        <begin position="311"/>
        <end position="379"/>
    </location>
</feature>
<feature type="compositionally biased region" description="Polar residues" evidence="1">
    <location>
        <begin position="340"/>
        <end position="355"/>
    </location>
</feature>
<dbReference type="OrthoDB" id="10651551at2759"/>
<dbReference type="Proteomes" id="UP000053328">
    <property type="component" value="Unassembled WGS sequence"/>
</dbReference>
<dbReference type="GeneID" id="27338924"/>
<dbReference type="VEuPathDB" id="FungiDB:PV08_11841"/>
<protein>
    <submittedName>
        <fullName evidence="2">Uncharacterized protein</fullName>
    </submittedName>
</protein>
<proteinExistence type="predicted"/>
<evidence type="ECO:0000256" key="1">
    <source>
        <dbReference type="SAM" id="MobiDB-lite"/>
    </source>
</evidence>
<name>A0A0D2AUC5_9EURO</name>
<evidence type="ECO:0000313" key="2">
    <source>
        <dbReference type="EMBL" id="KIW10065.1"/>
    </source>
</evidence>
<dbReference type="STRING" id="91928.A0A0D2AUC5"/>
<evidence type="ECO:0000313" key="3">
    <source>
        <dbReference type="Proteomes" id="UP000053328"/>
    </source>
</evidence>
<dbReference type="AlphaFoldDB" id="A0A0D2AUC5"/>
<sequence>MGNHQSNEVSPDVLKSLKTLGKQLQNCDDESKALGNLVRNFTRAPSTLLEAQPKLLKVLEPIRQRQASDEDIEKFLTTIKHNQNPLSSDQVKQVAPKLRKWRLDDESTTSRLSDASRWIEDPSYFWGAARDARPATSAEVVQKCLQYEKDYLQNDTTLLKLRRRVMREIICLFTTCEKIRTEGNKGGVKLVTDEIATKKKIDDADKKQRQLLHSEVRKRTVAGRRWLRLGRGVSLGVHQNATSFERSPLSEVEIDAARQYCGQLPVFANNTLSTAWFAIVKWFVQDLYETAVRDEVFLYVEKDNSYDKQPNIRKNIKKKDPAAGTTTASNTPEPIDDTDPNTCEQSDDTTSNISEQSDDTASETSEQCDDTAFSTPEQSIDVYEIYHTPSTGHDYHQPKRRRLDGVAPVAIDEQIPDTHSGLRLIQPHSDNSTDLNNFEKNTISETRSAQHPSNTHHECSPSGVNSNESNKTPDVHMDGVTMEVIEDHRPHAGKGDEIWPAAQDLVTNEFCPGNDVPRMPMDFASEQGSLDIHLDQNGNTASSNIPPDQFTSNMTEVSVDNTTLPERPNGLPCRVGEEAPRNKNPPSTEVVESSNIHSREAEAREQIAGTSWTSSNKTTTNGCEDSDSESGEEPHKRRRVGSVSTDTTAEGDRVNLGMSLAHAQKPSEDYADKFTTDEVAADNFTPQMEIHPRSDVVEVVDALRTLAALAPIPLTDCEERSLGDHVGEQDELGPTAQALMSADRRSSAEGEEVDLGIFPDALILGDGAPYQSTDFGRWLDYLEKNNVEDVHLDNEEFCVPESEHDIQDLDIDNWLNLGDGFPNPHW</sequence>
<dbReference type="RefSeq" id="XP_016230281.1">
    <property type="nucleotide sequence ID" value="XM_016386149.1"/>
</dbReference>
<feature type="compositionally biased region" description="Low complexity" evidence="1">
    <location>
        <begin position="610"/>
        <end position="621"/>
    </location>
</feature>
<gene>
    <name evidence="2" type="ORF">PV08_11841</name>
</gene>
<feature type="compositionally biased region" description="Polar residues" evidence="1">
    <location>
        <begin position="444"/>
        <end position="453"/>
    </location>
</feature>
<feature type="region of interest" description="Disordered" evidence="1">
    <location>
        <begin position="444"/>
        <end position="473"/>
    </location>
</feature>
<reference evidence="2 3" key="1">
    <citation type="submission" date="2015-01" db="EMBL/GenBank/DDBJ databases">
        <title>The Genome Sequence of Exophiala spinifera CBS89968.</title>
        <authorList>
            <consortium name="The Broad Institute Genomics Platform"/>
            <person name="Cuomo C."/>
            <person name="de Hoog S."/>
            <person name="Gorbushina A."/>
            <person name="Stielow B."/>
            <person name="Teixiera M."/>
            <person name="Abouelleil A."/>
            <person name="Chapman S.B."/>
            <person name="Priest M."/>
            <person name="Young S.K."/>
            <person name="Wortman J."/>
            <person name="Nusbaum C."/>
            <person name="Birren B."/>
        </authorList>
    </citation>
    <scope>NUCLEOTIDE SEQUENCE [LARGE SCALE GENOMIC DNA]</scope>
    <source>
        <strain evidence="2 3">CBS 89968</strain>
    </source>
</reference>
<feature type="compositionally biased region" description="Polar residues" evidence="1">
    <location>
        <begin position="584"/>
        <end position="596"/>
    </location>
</feature>